<feature type="region of interest" description="Disordered" evidence="1">
    <location>
        <begin position="306"/>
        <end position="357"/>
    </location>
</feature>
<evidence type="ECO:0000313" key="3">
    <source>
        <dbReference type="Proteomes" id="UP000254033"/>
    </source>
</evidence>
<dbReference type="Proteomes" id="UP000254033">
    <property type="component" value="Unassembled WGS sequence"/>
</dbReference>
<feature type="compositionally biased region" description="Polar residues" evidence="1">
    <location>
        <begin position="327"/>
        <end position="357"/>
    </location>
</feature>
<gene>
    <name evidence="2" type="ORF">NCTC11978_01364</name>
</gene>
<name>A0A378IUK1_9GAMM</name>
<dbReference type="RefSeq" id="WP_115175009.1">
    <property type="nucleotide sequence ID" value="NZ_UGNY01000001.1"/>
</dbReference>
<organism evidence="2 3">
    <name type="scientific">Legionella feeleii</name>
    <dbReference type="NCBI Taxonomy" id="453"/>
    <lineage>
        <taxon>Bacteria</taxon>
        <taxon>Pseudomonadati</taxon>
        <taxon>Pseudomonadota</taxon>
        <taxon>Gammaproteobacteria</taxon>
        <taxon>Legionellales</taxon>
        <taxon>Legionellaceae</taxon>
        <taxon>Legionella</taxon>
    </lineage>
</organism>
<sequence>MPKKLVKGSKDGKVTQTSFVGNSKSLFSSLKTTKDLVLLSIAGNELCAGEYLQGIVKQAVVNHEGNLNPGEQRGKTTFLIADEIYWHNLKKLNPSDNDVADLKAQAMQLGDSYFTDNIAAFLAPLGLAPEEFNNAHGGKTVTEQIAIINQLAAEQGKNFEIVRWQTWVSQDSTKQIEKMIPLYESVEGLSDSISLTVNDFAKRHSDNNDTGSKELWERRSKDYLTEECPSVMWLAASLGYNFVIYPGEMIPPFGTTKDFFVVGEHKARIEDGVNIKEACTHSEFCIHVKDPKRLVNWLEVHFQKSPLAPPKKPEKVESEQSVPVPPKQNSSRVLRGSNTFFAPTPSHALTSNDNNTPLQDEFVLERTSTEGESTGDKGVSNEQRVLMESLITGINQALDQEDSQIPSKQRKSKKHEQEDLTDMFRGIALGIMETPTMSVPTKLEILTKLVDDFTSKHIPQVQLSLQKKHPEYCPASAPEPSDRTRRVL</sequence>
<feature type="compositionally biased region" description="Polar residues" evidence="1">
    <location>
        <begin position="398"/>
        <end position="407"/>
    </location>
</feature>
<feature type="region of interest" description="Disordered" evidence="1">
    <location>
        <begin position="398"/>
        <end position="419"/>
    </location>
</feature>
<dbReference type="EMBL" id="UGNY01000001">
    <property type="protein sequence ID" value="STX38181.1"/>
    <property type="molecule type" value="Genomic_DNA"/>
</dbReference>
<evidence type="ECO:0000313" key="2">
    <source>
        <dbReference type="EMBL" id="STX38181.1"/>
    </source>
</evidence>
<protein>
    <submittedName>
        <fullName evidence="2">Uncharacterized protein</fullName>
    </submittedName>
</protein>
<reference evidence="2 3" key="1">
    <citation type="submission" date="2018-06" db="EMBL/GenBank/DDBJ databases">
        <authorList>
            <consortium name="Pathogen Informatics"/>
            <person name="Doyle S."/>
        </authorList>
    </citation>
    <scope>NUCLEOTIDE SEQUENCE [LARGE SCALE GENOMIC DNA]</scope>
    <source>
        <strain evidence="2 3">NCTC11978</strain>
    </source>
</reference>
<feature type="region of interest" description="Disordered" evidence="1">
    <location>
        <begin position="469"/>
        <end position="488"/>
    </location>
</feature>
<dbReference type="AlphaFoldDB" id="A0A378IUK1"/>
<evidence type="ECO:0000256" key="1">
    <source>
        <dbReference type="SAM" id="MobiDB-lite"/>
    </source>
</evidence>
<accession>A0A378IUK1</accession>
<proteinExistence type="predicted"/>